<protein>
    <submittedName>
        <fullName evidence="5">ESX secretion-associated protein EspG</fullName>
    </submittedName>
</protein>
<dbReference type="Pfam" id="PF14011">
    <property type="entry name" value="ESX-1_EspG"/>
    <property type="match status" value="1"/>
</dbReference>
<evidence type="ECO:0000313" key="5">
    <source>
        <dbReference type="EMBL" id="OOC02640.1"/>
    </source>
</evidence>
<comment type="caution">
    <text evidence="5">The sequence shown here is derived from an EMBL/GenBank/DDBJ whole genome shotgun (WGS) entry which is preliminary data.</text>
</comment>
<keyword evidence="6" id="KW-1185">Reference proteome</keyword>
<evidence type="ECO:0000256" key="3">
    <source>
        <dbReference type="ARBA" id="ARBA00022490"/>
    </source>
</evidence>
<keyword evidence="3" id="KW-0963">Cytoplasm</keyword>
<name>A0ABX3J4N3_9PSEU</name>
<organism evidence="5 6">
    <name type="scientific">Amycolatopsis azurea DSM 43854</name>
    <dbReference type="NCBI Taxonomy" id="1238180"/>
    <lineage>
        <taxon>Bacteria</taxon>
        <taxon>Bacillati</taxon>
        <taxon>Actinomycetota</taxon>
        <taxon>Actinomycetes</taxon>
        <taxon>Pseudonocardiales</taxon>
        <taxon>Pseudonocardiaceae</taxon>
        <taxon>Amycolatopsis</taxon>
    </lineage>
</organism>
<evidence type="ECO:0000313" key="6">
    <source>
        <dbReference type="Proteomes" id="UP000188551"/>
    </source>
</evidence>
<dbReference type="EMBL" id="MUXN01000024">
    <property type="protein sequence ID" value="OOC02640.1"/>
    <property type="molecule type" value="Genomic_DNA"/>
</dbReference>
<gene>
    <name evidence="5" type="ORF">B0293_31295</name>
</gene>
<evidence type="ECO:0000256" key="2">
    <source>
        <dbReference type="ARBA" id="ARBA00006411"/>
    </source>
</evidence>
<reference evidence="5 6" key="1">
    <citation type="submission" date="2017-02" db="EMBL/GenBank/DDBJ databases">
        <title>Amycolatopsis azurea DSM 43854 draft genome.</title>
        <authorList>
            <person name="Mayilraj S."/>
        </authorList>
    </citation>
    <scope>NUCLEOTIDE SEQUENCE [LARGE SCALE GENOMIC DNA]</scope>
    <source>
        <strain evidence="5 6">DSM 43854</strain>
    </source>
</reference>
<comment type="similarity">
    <text evidence="2">Belongs to the EspG family.</text>
</comment>
<accession>A0ABX3J4N3</accession>
<dbReference type="Proteomes" id="UP000188551">
    <property type="component" value="Unassembled WGS sequence"/>
</dbReference>
<comment type="subcellular location">
    <subcellularLocation>
        <location evidence="1">Cytoplasm</location>
    </subcellularLocation>
</comment>
<evidence type="ECO:0000256" key="1">
    <source>
        <dbReference type="ARBA" id="ARBA00004496"/>
    </source>
</evidence>
<dbReference type="InterPro" id="IPR025734">
    <property type="entry name" value="EspG"/>
</dbReference>
<evidence type="ECO:0000256" key="4">
    <source>
        <dbReference type="ARBA" id="ARBA00023186"/>
    </source>
</evidence>
<proteinExistence type="inferred from homology"/>
<sequence>MNQAGGSVKVNRSPVTMTLPALPVLVYEVLWERLGLGPMPSPLAVRRHGRDDVEREERRARAHRWLTSNSLGDADNLDGDVLQALRAMDDRDLALSLRYSDSAGQVAIGCFPQPTGRALRVIVHDQTVDLGWMNATRMAEGMLEVLPDAQPGIGRPLRVGELALIRAGRAWRRSGLLSAGKRSLIEHGVDPEGAEWFLRVLSRARATGKASAARSGVDGKELPAGRPLSFVDSFDGRYVAVRSYGSVTLMPADGATLKSLIGALVDDFIESRPARDTGTFSHLW</sequence>
<keyword evidence="4" id="KW-0143">Chaperone</keyword>